<evidence type="ECO:0000256" key="1">
    <source>
        <dbReference type="ARBA" id="ARBA00033738"/>
    </source>
</evidence>
<dbReference type="Gene3D" id="3.30.2400.30">
    <property type="match status" value="1"/>
</dbReference>
<evidence type="ECO:0000256" key="3">
    <source>
        <dbReference type="ARBA" id="ARBA00033787"/>
    </source>
</evidence>
<evidence type="ECO:0000313" key="4">
    <source>
        <dbReference type="EMBL" id="MBB6093183.1"/>
    </source>
</evidence>
<reference evidence="4 5" key="1">
    <citation type="submission" date="2020-08" db="EMBL/GenBank/DDBJ databases">
        <title>Genomic Encyclopedia of Type Strains, Phase IV (KMG-IV): sequencing the most valuable type-strain genomes for metagenomic binning, comparative biology and taxonomic classification.</title>
        <authorList>
            <person name="Goeker M."/>
        </authorList>
    </citation>
    <scope>NUCLEOTIDE SEQUENCE [LARGE SCALE GENOMIC DNA]</scope>
    <source>
        <strain evidence="4 5">DSM 26723</strain>
    </source>
</reference>
<keyword evidence="3" id="KW-1284">Encapsulin nanocompartment</keyword>
<dbReference type="PANTHER" id="PTHR37165">
    <property type="entry name" value="PEPTIDASE U56 FAMILY"/>
    <property type="match status" value="1"/>
</dbReference>
<dbReference type="InterPro" id="IPR051429">
    <property type="entry name" value="Encapsulin_nc"/>
</dbReference>
<organism evidence="4 5">
    <name type="scientific">Povalibacter uvarum</name>
    <dbReference type="NCBI Taxonomy" id="732238"/>
    <lineage>
        <taxon>Bacteria</taxon>
        <taxon>Pseudomonadati</taxon>
        <taxon>Pseudomonadota</taxon>
        <taxon>Gammaproteobacteria</taxon>
        <taxon>Steroidobacterales</taxon>
        <taxon>Steroidobacteraceae</taxon>
        <taxon>Povalibacter</taxon>
    </lineage>
</organism>
<proteinExistence type="inferred from homology"/>
<dbReference type="PANTHER" id="PTHR37165:SF1">
    <property type="entry name" value="TYPE 1 ENCAPSULIN SHELL PROTEIN"/>
    <property type="match status" value="1"/>
</dbReference>
<dbReference type="InterPro" id="IPR007544">
    <property type="entry name" value="ENCAP"/>
</dbReference>
<dbReference type="RefSeq" id="WP_184331291.1">
    <property type="nucleotide sequence ID" value="NZ_JACHHZ010000002.1"/>
</dbReference>
<keyword evidence="5" id="KW-1185">Reference proteome</keyword>
<dbReference type="PIRSF" id="PIRSF019254">
    <property type="entry name" value="CFP29"/>
    <property type="match status" value="1"/>
</dbReference>
<dbReference type="AlphaFoldDB" id="A0A841HKD0"/>
<dbReference type="Proteomes" id="UP000588068">
    <property type="component" value="Unassembled WGS sequence"/>
</dbReference>
<evidence type="ECO:0000313" key="5">
    <source>
        <dbReference type="Proteomes" id="UP000588068"/>
    </source>
</evidence>
<dbReference type="GO" id="GO:0140737">
    <property type="term" value="C:encapsulin nanocompartment"/>
    <property type="evidence" value="ECO:0007669"/>
    <property type="project" value="UniProtKB-SubCell"/>
</dbReference>
<dbReference type="EMBL" id="JACHHZ010000002">
    <property type="protein sequence ID" value="MBB6093183.1"/>
    <property type="molecule type" value="Genomic_DNA"/>
</dbReference>
<name>A0A841HKD0_9GAMM</name>
<sequence>MNDLLRPLAPISADAWKEIDAEASRTLKVLLAARQLVDFNGPLGWDTAAVSLGRAEKLSPPIQEGVASRVRLVQPMVEIRIPFEVQREELEAVARGAKDPDLDSVRNAARAAAVAEDRAIFQGYDAARIDGIFRASAPQSLTIPDSFEAYPDVVAEATHRLRSEGVNGPYGIALGPRCYTGLTRSTSRGYPVIDHVRELLDGPIVWAPAADGAVVMSLRGGDFELSVGQDFSIGYLDHTSTSVLLYLQESFTFRVLSPEAAVPLTYAKVANGKT</sequence>
<gene>
    <name evidence="4" type="ORF">HNQ60_002061</name>
</gene>
<comment type="caution">
    <text evidence="4">The sequence shown here is derived from an EMBL/GenBank/DDBJ whole genome shotgun (WGS) entry which is preliminary data.</text>
</comment>
<evidence type="ECO:0000256" key="2">
    <source>
        <dbReference type="ARBA" id="ARBA00033743"/>
    </source>
</evidence>
<dbReference type="Gene3D" id="3.30.2320.10">
    <property type="entry name" value="hypothetical protein PF0899 domain"/>
    <property type="match status" value="1"/>
</dbReference>
<accession>A0A841HKD0</accession>
<protein>
    <submittedName>
        <fullName evidence="4">Putative linocin/CFP29 family protein</fullName>
    </submittedName>
</protein>
<comment type="similarity">
    <text evidence="2">Belongs to the encapsulin family. Family 1 subfamily.</text>
</comment>
<dbReference type="Pfam" id="PF04454">
    <property type="entry name" value="Linocin_M18"/>
    <property type="match status" value="1"/>
</dbReference>
<dbReference type="NCBIfam" id="NF041155">
    <property type="entry name" value="encap_f1"/>
    <property type="match status" value="1"/>
</dbReference>
<comment type="subcellular location">
    <subcellularLocation>
        <location evidence="1">Encapsulin nanocompartment</location>
    </subcellularLocation>
</comment>